<dbReference type="SUPFAM" id="SSF160240">
    <property type="entry name" value="Cation efflux protein cytoplasmic domain-like"/>
    <property type="match status" value="1"/>
</dbReference>
<dbReference type="GO" id="GO:0016020">
    <property type="term" value="C:membrane"/>
    <property type="evidence" value="ECO:0007669"/>
    <property type="project" value="TreeGrafter"/>
</dbReference>
<dbReference type="PANTHER" id="PTHR43840">
    <property type="entry name" value="MITOCHONDRIAL METAL TRANSPORTER 1-RELATED"/>
    <property type="match status" value="1"/>
</dbReference>
<dbReference type="InterPro" id="IPR050291">
    <property type="entry name" value="CDF_Transporter"/>
</dbReference>
<keyword evidence="1" id="KW-0813">Transport</keyword>
<evidence type="ECO:0000313" key="3">
    <source>
        <dbReference type="EMBL" id="KAB8223252.1"/>
    </source>
</evidence>
<gene>
    <name evidence="3" type="ORF">BDV33DRAFT_200801</name>
</gene>
<evidence type="ECO:0000256" key="2">
    <source>
        <dbReference type="SAM" id="SignalP"/>
    </source>
</evidence>
<dbReference type="Gene3D" id="3.30.70.1350">
    <property type="entry name" value="Cation efflux protein, cytoplasmic domain"/>
    <property type="match status" value="1"/>
</dbReference>
<proteinExistence type="predicted"/>
<protein>
    <submittedName>
        <fullName evidence="3">Uncharacterized protein</fullName>
    </submittedName>
</protein>
<evidence type="ECO:0000256" key="1">
    <source>
        <dbReference type="ARBA" id="ARBA00022448"/>
    </source>
</evidence>
<sequence>MGTIILSLLILLLWLQTSIAECQLLIGVIADSDILNVVTYFSMAHHPAICAVDTAWAYHAGPRLVVEVDVVMDSHEPLRKSHDISDDSQNYLESLPNVDRAFFHTEYETTHRPEHAKKIL</sequence>
<dbReference type="PANTHER" id="PTHR43840:SF12">
    <property type="entry name" value="CATION DIFFUSION FACILITATOR 1 (AFU_ORTHOLOGUE AFUA_1G14440)"/>
    <property type="match status" value="1"/>
</dbReference>
<evidence type="ECO:0000313" key="4">
    <source>
        <dbReference type="Proteomes" id="UP000326799"/>
    </source>
</evidence>
<dbReference type="EMBL" id="ML733407">
    <property type="protein sequence ID" value="KAB8223252.1"/>
    <property type="molecule type" value="Genomic_DNA"/>
</dbReference>
<accession>A0A5N6F0B0</accession>
<keyword evidence="4" id="KW-1185">Reference proteome</keyword>
<feature type="chain" id="PRO_5024895601" evidence="2">
    <location>
        <begin position="21"/>
        <end position="120"/>
    </location>
</feature>
<dbReference type="GO" id="GO:0008324">
    <property type="term" value="F:monoatomic cation transmembrane transporter activity"/>
    <property type="evidence" value="ECO:0007669"/>
    <property type="project" value="TreeGrafter"/>
</dbReference>
<organism evidence="3 4">
    <name type="scientific">Aspergillus novoparasiticus</name>
    <dbReference type="NCBI Taxonomy" id="986946"/>
    <lineage>
        <taxon>Eukaryota</taxon>
        <taxon>Fungi</taxon>
        <taxon>Dikarya</taxon>
        <taxon>Ascomycota</taxon>
        <taxon>Pezizomycotina</taxon>
        <taxon>Eurotiomycetes</taxon>
        <taxon>Eurotiomycetidae</taxon>
        <taxon>Eurotiales</taxon>
        <taxon>Aspergillaceae</taxon>
        <taxon>Aspergillus</taxon>
        <taxon>Aspergillus subgen. Circumdati</taxon>
    </lineage>
</organism>
<dbReference type="Proteomes" id="UP000326799">
    <property type="component" value="Unassembled WGS sequence"/>
</dbReference>
<dbReference type="InterPro" id="IPR036837">
    <property type="entry name" value="Cation_efflux_CTD_sf"/>
</dbReference>
<reference evidence="3 4" key="1">
    <citation type="submission" date="2019-04" db="EMBL/GenBank/DDBJ databases">
        <title>Fungal friends and foes A comparative genomics study of 23 Aspergillus species from section Flavi.</title>
        <authorList>
            <consortium name="DOE Joint Genome Institute"/>
            <person name="Kjaerbolling I."/>
            <person name="Vesth T.C."/>
            <person name="Frisvad J.C."/>
            <person name="Nybo J.L."/>
            <person name="Theobald S."/>
            <person name="Kildgaard S."/>
            <person name="Petersen T.I."/>
            <person name="Kuo A."/>
            <person name="Sato A."/>
            <person name="Lyhne E.K."/>
            <person name="Kogle M.E."/>
            <person name="Wiebenga A."/>
            <person name="Kun R.S."/>
            <person name="Lubbers R.J."/>
            <person name="Makela M.R."/>
            <person name="Barry K."/>
            <person name="Chovatia M."/>
            <person name="Clum A."/>
            <person name="Daum C."/>
            <person name="Haridas S."/>
            <person name="He G."/>
            <person name="LaButti K."/>
            <person name="Lipzen A."/>
            <person name="Mondo S."/>
            <person name="Pangilinan J."/>
            <person name="Riley R."/>
            <person name="Salamov A."/>
            <person name="Simmons B.A."/>
            <person name="Magnuson J.K."/>
            <person name="Henrissat B."/>
            <person name="Mortensen U.H."/>
            <person name="Larsen T.O."/>
            <person name="De vries R.P."/>
            <person name="Grigoriev I.V."/>
            <person name="Machida M."/>
            <person name="Baker S.E."/>
            <person name="Andersen M.R."/>
        </authorList>
    </citation>
    <scope>NUCLEOTIDE SEQUENCE [LARGE SCALE GENOMIC DNA]</scope>
    <source>
        <strain evidence="3 4">CBS 126849</strain>
    </source>
</reference>
<name>A0A5N6F0B0_9EURO</name>
<feature type="signal peptide" evidence="2">
    <location>
        <begin position="1"/>
        <end position="20"/>
    </location>
</feature>
<dbReference type="AlphaFoldDB" id="A0A5N6F0B0"/>
<keyword evidence="2" id="KW-0732">Signal</keyword>